<proteinExistence type="predicted"/>
<name>A0A2A6RQ38_9CHLR</name>
<feature type="domain" description="DUF7682" evidence="1">
    <location>
        <begin position="3"/>
        <end position="25"/>
    </location>
</feature>
<evidence type="ECO:0000259" key="1">
    <source>
        <dbReference type="Pfam" id="PF24730"/>
    </source>
</evidence>
<dbReference type="InterPro" id="IPR056925">
    <property type="entry name" value="ParE-like"/>
</dbReference>
<dbReference type="InterPro" id="IPR056099">
    <property type="entry name" value="DUF7682"/>
</dbReference>
<sequence length="138" mass="15692">MKHIQTFPCGHRGCGQSCHRCAQQAQHAHHEAAARAAQQQLRNDWKARFTTDPINLRRLPQPALVIQARQVIAAMARGQDYRALGGKQLAKCPSYVSIPLRDHYRIIFRRTAAARFEPHGVYSHETYNRVVGQLKRTG</sequence>
<comment type="caution">
    <text evidence="3">The sequence shown here is derived from an EMBL/GenBank/DDBJ whole genome shotgun (WGS) entry which is preliminary data.</text>
</comment>
<organism evidence="3 4">
    <name type="scientific">Candidatus Viridilinea mediisalina</name>
    <dbReference type="NCBI Taxonomy" id="2024553"/>
    <lineage>
        <taxon>Bacteria</taxon>
        <taxon>Bacillati</taxon>
        <taxon>Chloroflexota</taxon>
        <taxon>Chloroflexia</taxon>
        <taxon>Chloroflexales</taxon>
        <taxon>Chloroflexineae</taxon>
        <taxon>Oscillochloridaceae</taxon>
        <taxon>Candidatus Viridilinea</taxon>
    </lineage>
</organism>
<dbReference type="Pfam" id="PF24732">
    <property type="entry name" value="ParE_like"/>
    <property type="match status" value="1"/>
</dbReference>
<dbReference type="Pfam" id="PF24730">
    <property type="entry name" value="DUF7682"/>
    <property type="match status" value="1"/>
</dbReference>
<dbReference type="Proteomes" id="UP000220527">
    <property type="component" value="Unassembled WGS sequence"/>
</dbReference>
<dbReference type="EMBL" id="NQWI01000001">
    <property type="protein sequence ID" value="PDW05056.1"/>
    <property type="molecule type" value="Genomic_DNA"/>
</dbReference>
<keyword evidence="4" id="KW-1185">Reference proteome</keyword>
<evidence type="ECO:0000259" key="2">
    <source>
        <dbReference type="Pfam" id="PF24732"/>
    </source>
</evidence>
<gene>
    <name evidence="3" type="ORF">CJ255_00245</name>
</gene>
<feature type="domain" description="ParE-like toxin" evidence="2">
    <location>
        <begin position="63"/>
        <end position="129"/>
    </location>
</feature>
<dbReference type="AlphaFoldDB" id="A0A2A6RQ38"/>
<protein>
    <submittedName>
        <fullName evidence="3">Uncharacterized protein</fullName>
    </submittedName>
</protein>
<evidence type="ECO:0000313" key="4">
    <source>
        <dbReference type="Proteomes" id="UP000220527"/>
    </source>
</evidence>
<evidence type="ECO:0000313" key="3">
    <source>
        <dbReference type="EMBL" id="PDW05056.1"/>
    </source>
</evidence>
<accession>A0A2A6RQ38</accession>
<reference evidence="4" key="1">
    <citation type="submission" date="2017-08" db="EMBL/GenBank/DDBJ databases">
        <authorList>
            <person name="Grouzdev D.S."/>
            <person name="Gaisin V.A."/>
            <person name="Rysina M.S."/>
            <person name="Gorlenko V.M."/>
        </authorList>
    </citation>
    <scope>NUCLEOTIDE SEQUENCE [LARGE SCALE GENOMIC DNA]</scope>
    <source>
        <strain evidence="4">Kir15-3F</strain>
    </source>
</reference>